<keyword evidence="4" id="KW-0143">Chaperone</keyword>
<keyword evidence="5" id="KW-0961">Cell wall biogenesis/degradation</keyword>
<dbReference type="InterPro" id="IPR015946">
    <property type="entry name" value="KH_dom-like_a/b"/>
</dbReference>
<proteinExistence type="predicted"/>
<dbReference type="KEGG" id="aoc:Aocu_14680"/>
<dbReference type="RefSeq" id="WP_052670143.1">
    <property type="nucleotide sequence ID" value="NZ_FUZK01000004.1"/>
</dbReference>
<evidence type="ECO:0000313" key="8">
    <source>
        <dbReference type="Proteomes" id="UP000032434"/>
    </source>
</evidence>
<dbReference type="GO" id="GO:0003723">
    <property type="term" value="F:RNA binding"/>
    <property type="evidence" value="ECO:0007669"/>
    <property type="project" value="UniProtKB-KW"/>
</dbReference>
<protein>
    <submittedName>
        <fullName evidence="7">Single-stranded nucleic acid binding R3H domain protein</fullName>
    </submittedName>
</protein>
<keyword evidence="2" id="KW-0694">RNA-binding</keyword>
<organism evidence="7 8">
    <name type="scientific">Acholeplasma oculi</name>
    <dbReference type="NCBI Taxonomy" id="35623"/>
    <lineage>
        <taxon>Bacteria</taxon>
        <taxon>Bacillati</taxon>
        <taxon>Mycoplasmatota</taxon>
        <taxon>Mollicutes</taxon>
        <taxon>Acholeplasmatales</taxon>
        <taxon>Acholeplasmataceae</taxon>
        <taxon>Acholeplasma</taxon>
    </lineage>
</organism>
<dbReference type="HOGENOM" id="CLU_042512_0_1_14"/>
<dbReference type="CDD" id="cd02414">
    <property type="entry name" value="KH-II_Jag"/>
    <property type="match status" value="1"/>
</dbReference>
<reference evidence="8" key="1">
    <citation type="submission" date="2014-05" db="EMBL/GenBank/DDBJ databases">
        <authorList>
            <person name="Kube M."/>
        </authorList>
    </citation>
    <scope>NUCLEOTIDE SEQUENCE [LARGE SCALE GENOMIC DNA]</scope>
</reference>
<dbReference type="InterPro" id="IPR032782">
    <property type="entry name" value="KhpB_N"/>
</dbReference>
<dbReference type="Proteomes" id="UP000032434">
    <property type="component" value="Chromosome 1"/>
</dbReference>
<evidence type="ECO:0000256" key="5">
    <source>
        <dbReference type="ARBA" id="ARBA00023316"/>
    </source>
</evidence>
<evidence type="ECO:0000256" key="4">
    <source>
        <dbReference type="ARBA" id="ARBA00023186"/>
    </source>
</evidence>
<dbReference type="AlphaFoldDB" id="A0A061AIS8"/>
<evidence type="ECO:0000313" key="7">
    <source>
        <dbReference type="EMBL" id="CDR31541.1"/>
    </source>
</evidence>
<dbReference type="PANTHER" id="PTHR35800:SF1">
    <property type="entry name" value="RNA-BINDING PROTEIN KHPB"/>
    <property type="match status" value="1"/>
</dbReference>
<evidence type="ECO:0000256" key="1">
    <source>
        <dbReference type="ARBA" id="ARBA00022490"/>
    </source>
</evidence>
<dbReference type="InterPro" id="IPR038247">
    <property type="entry name" value="Jag_N_dom_sf"/>
</dbReference>
<dbReference type="InterPro" id="IPR039247">
    <property type="entry name" value="KhpB"/>
</dbReference>
<accession>A0A061AIS8</accession>
<dbReference type="InterPro" id="IPR001374">
    <property type="entry name" value="R3H_dom"/>
</dbReference>
<evidence type="ECO:0000259" key="6">
    <source>
        <dbReference type="PROSITE" id="PS51061"/>
    </source>
</evidence>
<dbReference type="NCBIfam" id="NF041568">
    <property type="entry name" value="Jag_EloR"/>
    <property type="match status" value="1"/>
</dbReference>
<dbReference type="InterPro" id="IPR034079">
    <property type="entry name" value="R3H_KhpB"/>
</dbReference>
<dbReference type="PROSITE" id="PS51061">
    <property type="entry name" value="R3H"/>
    <property type="match status" value="1"/>
</dbReference>
<dbReference type="Pfam" id="PF01424">
    <property type="entry name" value="R3H"/>
    <property type="match status" value="1"/>
</dbReference>
<dbReference type="OrthoDB" id="9794483at2"/>
<gene>
    <name evidence="7" type="ORF">Aocu_14680</name>
</gene>
<dbReference type="InterPro" id="IPR038008">
    <property type="entry name" value="Jag_KH"/>
</dbReference>
<dbReference type="Gene3D" id="3.30.30.80">
    <property type="entry name" value="probable RNA-binding protein from clostridium symbiosum atcc 14940"/>
    <property type="match status" value="1"/>
</dbReference>
<dbReference type="STRING" id="35623.Aocu_14680"/>
<dbReference type="GO" id="GO:0008360">
    <property type="term" value="P:regulation of cell shape"/>
    <property type="evidence" value="ECO:0007669"/>
    <property type="project" value="UniProtKB-KW"/>
</dbReference>
<evidence type="ECO:0000256" key="2">
    <source>
        <dbReference type="ARBA" id="ARBA00022884"/>
    </source>
</evidence>
<keyword evidence="3" id="KW-0133">Cell shape</keyword>
<dbReference type="PATRIC" id="fig|35623.3.peg.1469"/>
<name>A0A061AIS8_9MOLU</name>
<keyword evidence="1" id="KW-0963">Cytoplasm</keyword>
<dbReference type="PANTHER" id="PTHR35800">
    <property type="entry name" value="PROTEIN JAG"/>
    <property type="match status" value="1"/>
</dbReference>
<keyword evidence="8" id="KW-1185">Reference proteome</keyword>
<dbReference type="Pfam" id="PF14804">
    <property type="entry name" value="Jag_N"/>
    <property type="match status" value="1"/>
</dbReference>
<dbReference type="SMART" id="SM01245">
    <property type="entry name" value="Jag_N"/>
    <property type="match status" value="1"/>
</dbReference>
<sequence>MLKKIEVEAKTSQEALRKASEILKISENKLSATIVKEKRGFLGVGSYTIFEVTPAIDLTTEGKQYLEGIITALNIDVKMEIRHTTPLEIYYRVQTDENALLIGKEGKTLLAFQTLLRNHLSTFTEDNVLVTLDIGNYHESRKRQLEILATKTAKDVARTRIAVKLDPMNAFDRRIIHSKLSEWRDVETHSEGEGEERAIIIKPKKN</sequence>
<dbReference type="CDD" id="cd02644">
    <property type="entry name" value="R3H_jag"/>
    <property type="match status" value="1"/>
</dbReference>
<dbReference type="Gene3D" id="3.30.1370.50">
    <property type="entry name" value="R3H-like domain"/>
    <property type="match status" value="1"/>
</dbReference>
<dbReference type="Gene3D" id="3.30.300.20">
    <property type="match status" value="1"/>
</dbReference>
<dbReference type="InterPro" id="IPR036867">
    <property type="entry name" value="R3H_dom_sf"/>
</dbReference>
<dbReference type="InParanoid" id="A0A061AIS8"/>
<evidence type="ECO:0000256" key="3">
    <source>
        <dbReference type="ARBA" id="ARBA00022960"/>
    </source>
</evidence>
<dbReference type="SMART" id="SM00393">
    <property type="entry name" value="R3H"/>
    <property type="match status" value="1"/>
</dbReference>
<dbReference type="GO" id="GO:0071555">
    <property type="term" value="P:cell wall organization"/>
    <property type="evidence" value="ECO:0007669"/>
    <property type="project" value="UniProtKB-KW"/>
</dbReference>
<dbReference type="FunCoup" id="A0A061AIS8">
    <property type="interactions" value="102"/>
</dbReference>
<dbReference type="SUPFAM" id="SSF82708">
    <property type="entry name" value="R3H domain"/>
    <property type="match status" value="1"/>
</dbReference>
<dbReference type="EMBL" id="LK028559">
    <property type="protein sequence ID" value="CDR31541.1"/>
    <property type="molecule type" value="Genomic_DNA"/>
</dbReference>
<feature type="domain" description="R3H" evidence="6">
    <location>
        <begin position="139"/>
        <end position="205"/>
    </location>
</feature>